<proteinExistence type="predicted"/>
<organism evidence="1 2">
    <name type="scientific">Schaalia hyovaginalis</name>
    <dbReference type="NCBI Taxonomy" id="29316"/>
    <lineage>
        <taxon>Bacteria</taxon>
        <taxon>Bacillati</taxon>
        <taxon>Actinomycetota</taxon>
        <taxon>Actinomycetes</taxon>
        <taxon>Actinomycetales</taxon>
        <taxon>Actinomycetaceae</taxon>
        <taxon>Schaalia</taxon>
    </lineage>
</organism>
<dbReference type="RefSeq" id="WP_184451502.1">
    <property type="nucleotide sequence ID" value="NZ_JACHMK010000001.1"/>
</dbReference>
<dbReference type="Proteomes" id="UP000617426">
    <property type="component" value="Unassembled WGS sequence"/>
</dbReference>
<name>A0A923E5A5_9ACTO</name>
<protein>
    <submittedName>
        <fullName evidence="1">Uncharacterized protein</fullName>
    </submittedName>
</protein>
<accession>A0A923E5A5</accession>
<dbReference type="AlphaFoldDB" id="A0A923E5A5"/>
<comment type="caution">
    <text evidence="1">The sequence shown here is derived from an EMBL/GenBank/DDBJ whole genome shotgun (WGS) entry which is preliminary data.</text>
</comment>
<evidence type="ECO:0000313" key="1">
    <source>
        <dbReference type="EMBL" id="MBB6333839.1"/>
    </source>
</evidence>
<reference evidence="1" key="1">
    <citation type="submission" date="2020-08" db="EMBL/GenBank/DDBJ databases">
        <title>Sequencing the genomes of 1000 actinobacteria strains.</title>
        <authorList>
            <person name="Klenk H.-P."/>
        </authorList>
    </citation>
    <scope>NUCLEOTIDE SEQUENCE</scope>
    <source>
        <strain evidence="1">DSM 10695</strain>
    </source>
</reference>
<evidence type="ECO:0000313" key="2">
    <source>
        <dbReference type="Proteomes" id="UP000617426"/>
    </source>
</evidence>
<keyword evidence="2" id="KW-1185">Reference proteome</keyword>
<gene>
    <name evidence="1" type="ORF">HD592_000404</name>
</gene>
<dbReference type="EMBL" id="JACHMK010000001">
    <property type="protein sequence ID" value="MBB6333839.1"/>
    <property type="molecule type" value="Genomic_DNA"/>
</dbReference>
<sequence>MYLNGFDAGEAFGHMIGVQEGYACGLKETNRAQFEEGYRAAEEDMARLQRHGVAVAQWAASNPIFEELCHRRGDVVREAQARADRERIDADGSPWRRVLGGAA</sequence>